<dbReference type="SUPFAM" id="SSF56672">
    <property type="entry name" value="DNA/RNA polymerases"/>
    <property type="match status" value="1"/>
</dbReference>
<dbReference type="EMBL" id="SSTE01008534">
    <property type="protein sequence ID" value="KAA0055488.1"/>
    <property type="molecule type" value="Genomic_DNA"/>
</dbReference>
<dbReference type="InterPro" id="IPR012337">
    <property type="entry name" value="RNaseH-like_sf"/>
</dbReference>
<dbReference type="FunFam" id="3.30.70.270:FF:000020">
    <property type="entry name" value="Transposon Tf2-6 polyprotein-like Protein"/>
    <property type="match status" value="1"/>
</dbReference>
<dbReference type="Gene3D" id="3.30.70.270">
    <property type="match status" value="1"/>
</dbReference>
<comment type="caution">
    <text evidence="3">The sequence shown here is derived from an EMBL/GenBank/DDBJ whole genome shotgun (WGS) entry which is preliminary data.</text>
</comment>
<name>A0A5A7UKC4_CUCMM</name>
<dbReference type="InterPro" id="IPR043128">
    <property type="entry name" value="Rev_trsase/Diguanyl_cyclase"/>
</dbReference>
<dbReference type="Pfam" id="PF17919">
    <property type="entry name" value="RT_RNaseH_2"/>
    <property type="match status" value="1"/>
</dbReference>
<dbReference type="InterPro" id="IPR041577">
    <property type="entry name" value="RT_RNaseH_2"/>
</dbReference>
<evidence type="ECO:0000313" key="4">
    <source>
        <dbReference type="EMBL" id="TYK08968.1"/>
    </source>
</evidence>
<feature type="region of interest" description="Disordered" evidence="1">
    <location>
        <begin position="1"/>
        <end position="28"/>
    </location>
</feature>
<dbReference type="Proteomes" id="UP000321393">
    <property type="component" value="Unassembled WGS sequence"/>
</dbReference>
<dbReference type="GO" id="GO:0003676">
    <property type="term" value="F:nucleic acid binding"/>
    <property type="evidence" value="ECO:0007669"/>
    <property type="project" value="InterPro"/>
</dbReference>
<evidence type="ECO:0000313" key="3">
    <source>
        <dbReference type="EMBL" id="KAA0055488.1"/>
    </source>
</evidence>
<evidence type="ECO:0000256" key="1">
    <source>
        <dbReference type="SAM" id="MobiDB-lite"/>
    </source>
</evidence>
<dbReference type="InterPro" id="IPR036397">
    <property type="entry name" value="RNaseH_sf"/>
</dbReference>
<dbReference type="AlphaFoldDB" id="A0A5A7UKC4"/>
<protein>
    <submittedName>
        <fullName evidence="3">Retrotransposable element Tf2</fullName>
    </submittedName>
</protein>
<proteinExistence type="predicted"/>
<organism evidence="3 5">
    <name type="scientific">Cucumis melo var. makuwa</name>
    <name type="common">Oriental melon</name>
    <dbReference type="NCBI Taxonomy" id="1194695"/>
    <lineage>
        <taxon>Eukaryota</taxon>
        <taxon>Viridiplantae</taxon>
        <taxon>Streptophyta</taxon>
        <taxon>Embryophyta</taxon>
        <taxon>Tracheophyta</taxon>
        <taxon>Spermatophyta</taxon>
        <taxon>Magnoliopsida</taxon>
        <taxon>eudicotyledons</taxon>
        <taxon>Gunneridae</taxon>
        <taxon>Pentapetalae</taxon>
        <taxon>rosids</taxon>
        <taxon>fabids</taxon>
        <taxon>Cucurbitales</taxon>
        <taxon>Cucurbitaceae</taxon>
        <taxon>Benincaseae</taxon>
        <taxon>Cucumis</taxon>
    </lineage>
</organism>
<dbReference type="EMBL" id="SSTD01012116">
    <property type="protein sequence ID" value="TYK08968.1"/>
    <property type="molecule type" value="Genomic_DNA"/>
</dbReference>
<evidence type="ECO:0000313" key="6">
    <source>
        <dbReference type="Proteomes" id="UP000321947"/>
    </source>
</evidence>
<reference evidence="5 6" key="1">
    <citation type="submission" date="2019-08" db="EMBL/GenBank/DDBJ databases">
        <title>Draft genome sequences of two oriental melons (Cucumis melo L. var makuwa).</title>
        <authorList>
            <person name="Kwon S.-Y."/>
        </authorList>
    </citation>
    <scope>NUCLEOTIDE SEQUENCE [LARGE SCALE GENOMIC DNA]</scope>
    <source>
        <strain evidence="6">cv. Chang Bougi</strain>
        <strain evidence="5">cv. SW 3</strain>
        <tissue evidence="3">Leaf</tissue>
    </source>
</reference>
<evidence type="ECO:0000313" key="5">
    <source>
        <dbReference type="Proteomes" id="UP000321393"/>
    </source>
</evidence>
<accession>A0A5A7UKC4</accession>
<dbReference type="InterPro" id="IPR043502">
    <property type="entry name" value="DNA/RNA_pol_sf"/>
</dbReference>
<gene>
    <name evidence="4" type="ORF">E5676_scaffold314G00620</name>
    <name evidence="3" type="ORF">E6C27_scaffold221G00650</name>
</gene>
<dbReference type="PANTHER" id="PTHR35046:SF9">
    <property type="entry name" value="RNA-DIRECTED DNA POLYMERASE"/>
    <property type="match status" value="1"/>
</dbReference>
<dbReference type="PANTHER" id="PTHR35046">
    <property type="entry name" value="ZINC KNUCKLE (CCHC-TYPE) FAMILY PROTEIN"/>
    <property type="match status" value="1"/>
</dbReference>
<dbReference type="Gene3D" id="3.30.420.10">
    <property type="entry name" value="Ribonuclease H-like superfamily/Ribonuclease H"/>
    <property type="match status" value="1"/>
</dbReference>
<evidence type="ECO:0000259" key="2">
    <source>
        <dbReference type="Pfam" id="PF17919"/>
    </source>
</evidence>
<dbReference type="OrthoDB" id="2013610at2759"/>
<dbReference type="Proteomes" id="UP000321947">
    <property type="component" value="Unassembled WGS sequence"/>
</dbReference>
<dbReference type="SUPFAM" id="SSF53098">
    <property type="entry name" value="Ribonuclease H-like"/>
    <property type="match status" value="1"/>
</dbReference>
<sequence>METCWDGTNDEIGPKSGEQGNHTKGNEPCKILGRVITKGDPSLTKTRVSLKSMMKTWTNFDQGYLTECRALEEGIFFADLYGVDKDVFEWPEELPPRREIEHHIHLKRRTDIGSGSGLGENQAIKQWSIPTNVRKARGFLELTRYYKRFVQHYGTITAPLMQLLKLGAFKWTKKAQEAFLKLQNVMMTLPVLALPDFSLLFETETDASGYGVEAVCAKMEVVFVGKKVRCESGSTFLEPEQENKAVDALSRMPSSVHLYNLTAPTLIDLAVIKKEVEKDDHPREIISRLKKEEEVYNYSLPHEMLRYKGRLVISKSSSTYRMKLDVKKYCKEGSVCQRNKSLALTLAGLLLPLEIPNSVWNDISMDFIEGLPKVARFEVILVVVDRFNSYAHFLALKHPYNAKTVADLFVKEVIYYGDKGTPISTLDEQLKESDIALDALTNHLKVAREKIKMYADLKRRHVKFQGGDNLLKIRPYRQVLLRKRRNESK</sequence>
<feature type="domain" description="Reverse transcriptase/retrotransposon-derived protein RNase H-like" evidence="2">
    <location>
        <begin position="171"/>
        <end position="217"/>
    </location>
</feature>